<dbReference type="SUPFAM" id="SSF51126">
    <property type="entry name" value="Pectin lyase-like"/>
    <property type="match status" value="1"/>
</dbReference>
<comment type="caution">
    <text evidence="2">The sequence shown here is derived from an EMBL/GenBank/DDBJ whole genome shotgun (WGS) entry which is preliminary data.</text>
</comment>
<gene>
    <name evidence="2" type="ORF">LEP1GSC081_3376</name>
</gene>
<organism evidence="2 3">
    <name type="scientific">Leptospira kirschneri str. H1</name>
    <dbReference type="NCBI Taxonomy" id="1049966"/>
    <lineage>
        <taxon>Bacteria</taxon>
        <taxon>Pseudomonadati</taxon>
        <taxon>Spirochaetota</taxon>
        <taxon>Spirochaetia</taxon>
        <taxon>Leptospirales</taxon>
        <taxon>Leptospiraceae</taxon>
        <taxon>Leptospira</taxon>
    </lineage>
</organism>
<dbReference type="AlphaFoldDB" id="A0A0E2BEQ0"/>
<evidence type="ECO:0000259" key="1">
    <source>
        <dbReference type="Pfam" id="PF07602"/>
    </source>
</evidence>
<sequence length="363" mass="38259">MKQFYGISVITLLCLLVGCTNEGGNENYSNTLAAVSTKQLLDIVSDPNSKSSNLILEFPTLYVDSISGNDVTNTGTQSAPFRSITKAILTAKAKNIQIIAIAPGTYDASIGETFPIIIPEGVNLYGDFNGKGLIGGSSSLYAGPPGTTPKTGITLISGNGPDVSGYDNVTLKLNNNSQVAGFKITNPKPFDNKVYSTTVLLYNTNSAKVKSNTIEGIFGGHGININTYNSPESGGNIISGNSILSNYNGIADSTMTASKVNKVEKNIIIQNNIGVKSNYAKLDLGQGSTGSVGENTFSCNHHQDIYVGTAVSGQTLYALNNAWDHMPPTTSRSYDGYGIDIVNSNYETIVYYAGGSVTSEACN</sequence>
<evidence type="ECO:0000313" key="3">
    <source>
        <dbReference type="Proteomes" id="UP000006253"/>
    </source>
</evidence>
<proteinExistence type="predicted"/>
<dbReference type="InterPro" id="IPR011459">
    <property type="entry name" value="DUF1565"/>
</dbReference>
<reference evidence="2 3" key="1">
    <citation type="submission" date="2012-10" db="EMBL/GenBank/DDBJ databases">
        <authorList>
            <person name="Harkins D.M."/>
            <person name="Durkin A.S."/>
            <person name="Brinkac L.M."/>
            <person name="Selengut J.D."/>
            <person name="Sanka R."/>
            <person name="DePew J."/>
            <person name="Purushe J."/>
            <person name="Peacock S.J."/>
            <person name="Thaipadungpanit J."/>
            <person name="Wuthiekanun V.W."/>
            <person name="Day N.P."/>
            <person name="Vinetz J.M."/>
            <person name="Sutton G.G."/>
            <person name="Nelson W.C."/>
            <person name="Fouts D.E."/>
        </authorList>
    </citation>
    <scope>NUCLEOTIDE SEQUENCE [LARGE SCALE GENOMIC DNA]</scope>
    <source>
        <strain evidence="2 3">H1</strain>
    </source>
</reference>
<dbReference type="RefSeq" id="WP_004765397.1">
    <property type="nucleotide sequence ID" value="NZ_AHMY02000040.1"/>
</dbReference>
<dbReference type="Proteomes" id="UP000006253">
    <property type="component" value="Unassembled WGS sequence"/>
</dbReference>
<dbReference type="PROSITE" id="PS51257">
    <property type="entry name" value="PROKAR_LIPOPROTEIN"/>
    <property type="match status" value="1"/>
</dbReference>
<dbReference type="NCBIfam" id="NF047854">
    <property type="entry name" value="LIC10774_LIC10365_LIC10821_LIC11207_LIC11030_fam"/>
    <property type="match status" value="1"/>
</dbReference>
<name>A0A0E2BEQ0_9LEPT</name>
<dbReference type="Gene3D" id="3.30.1910.20">
    <property type="entry name" value="asparaginyl-tRNA synthetase, N-terminal domain"/>
    <property type="match status" value="1"/>
</dbReference>
<protein>
    <submittedName>
        <fullName evidence="2">PF07602 family protein</fullName>
    </submittedName>
</protein>
<accession>A0A0E2BEQ0</accession>
<dbReference type="Pfam" id="PF07602">
    <property type="entry name" value="DUF1565"/>
    <property type="match status" value="1"/>
</dbReference>
<evidence type="ECO:0000313" key="2">
    <source>
        <dbReference type="EMBL" id="EKO15677.1"/>
    </source>
</evidence>
<feature type="domain" description="DUF1565" evidence="1">
    <location>
        <begin position="66"/>
        <end position="330"/>
    </location>
</feature>
<dbReference type="InterPro" id="IPR011050">
    <property type="entry name" value="Pectin_lyase_fold/virulence"/>
</dbReference>
<dbReference type="EMBL" id="AHMY02000040">
    <property type="protein sequence ID" value="EKO15677.1"/>
    <property type="molecule type" value="Genomic_DNA"/>
</dbReference>